<gene>
    <name evidence="2" type="ORF">CQW29_04225</name>
</gene>
<organism evidence="2 3">
    <name type="scientific">Pantoea coffeiphila</name>
    <dbReference type="NCBI Taxonomy" id="1465635"/>
    <lineage>
        <taxon>Bacteria</taxon>
        <taxon>Pseudomonadati</taxon>
        <taxon>Pseudomonadota</taxon>
        <taxon>Gammaproteobacteria</taxon>
        <taxon>Enterobacterales</taxon>
        <taxon>Erwiniaceae</taxon>
        <taxon>Pantoea</taxon>
    </lineage>
</organism>
<dbReference type="EMBL" id="PDET01000002">
    <property type="protein sequence ID" value="PRD16880.1"/>
    <property type="molecule type" value="Genomic_DNA"/>
</dbReference>
<evidence type="ECO:0000313" key="2">
    <source>
        <dbReference type="EMBL" id="PRD16880.1"/>
    </source>
</evidence>
<name>A0A2S9IGG4_9GAMM</name>
<keyword evidence="3" id="KW-1185">Reference proteome</keyword>
<comment type="caution">
    <text evidence="2">The sequence shown here is derived from an EMBL/GenBank/DDBJ whole genome shotgun (WGS) entry which is preliminary data.</text>
</comment>
<evidence type="ECO:0000259" key="1">
    <source>
        <dbReference type="Pfam" id="PF00364"/>
    </source>
</evidence>
<dbReference type="RefSeq" id="WP_105591462.1">
    <property type="nucleotide sequence ID" value="NZ_PDET01000002.1"/>
</dbReference>
<evidence type="ECO:0000313" key="3">
    <source>
        <dbReference type="Proteomes" id="UP000239181"/>
    </source>
</evidence>
<dbReference type="Gene3D" id="2.40.50.100">
    <property type="match status" value="1"/>
</dbReference>
<dbReference type="Proteomes" id="UP000239181">
    <property type="component" value="Unassembled WGS sequence"/>
</dbReference>
<dbReference type="CDD" id="cd06850">
    <property type="entry name" value="biotinyl_domain"/>
    <property type="match status" value="1"/>
</dbReference>
<sequence length="184" mass="18918">MPTIRELQAITRRLRRSGIDSIEIKGDGYSVRIRCGAEEASCRGAYSGSGAIPEGLALCPATAGYAASVGDPASPAPADAALAFHTAPSAVAAYPASPPPNIVELGAPMPGRIWLQDPLTGKNIAADGRTVKTGDLLALVQAGPICLPLRAGADGQLDEYTIAQGDRVEYGQPVARIVKTEAAQ</sequence>
<dbReference type="OrthoDB" id="6432902at2"/>
<dbReference type="InterPro" id="IPR000089">
    <property type="entry name" value="Biotin_lipoyl"/>
</dbReference>
<dbReference type="AlphaFoldDB" id="A0A2S9IGG4"/>
<dbReference type="SUPFAM" id="SSF51230">
    <property type="entry name" value="Single hybrid motif"/>
    <property type="match status" value="1"/>
</dbReference>
<dbReference type="Pfam" id="PF00364">
    <property type="entry name" value="Biotin_lipoyl"/>
    <property type="match status" value="1"/>
</dbReference>
<proteinExistence type="predicted"/>
<reference evidence="2 3" key="1">
    <citation type="submission" date="2017-10" db="EMBL/GenBank/DDBJ databases">
        <title>Draft genome of two endophytic bacteria isolated from 'guarana' Paullinia cupana (Mart.) Ducke.</title>
        <authorList>
            <person name="Siqueira K.A."/>
            <person name="Liotti R.G."/>
            <person name="Mendes T.A."/>
            <person name="Soares M.A."/>
        </authorList>
    </citation>
    <scope>NUCLEOTIDE SEQUENCE [LARGE SCALE GENOMIC DNA]</scope>
    <source>
        <strain evidence="2 3">342</strain>
    </source>
</reference>
<accession>A0A2S9IGG4</accession>
<protein>
    <recommendedName>
        <fullName evidence="1">Lipoyl-binding domain-containing protein</fullName>
    </recommendedName>
</protein>
<feature type="domain" description="Lipoyl-binding" evidence="1">
    <location>
        <begin position="104"/>
        <end position="177"/>
    </location>
</feature>
<dbReference type="InterPro" id="IPR011053">
    <property type="entry name" value="Single_hybrid_motif"/>
</dbReference>